<reference evidence="1 2" key="1">
    <citation type="submission" date="2007-06" db="EMBL/GenBank/DDBJ databases">
        <authorList>
            <person name="Shimkets L."/>
            <person name="Ferriera S."/>
            <person name="Johnson J."/>
            <person name="Kravitz S."/>
            <person name="Beeson K."/>
            <person name="Sutton G."/>
            <person name="Rogers Y.-H."/>
            <person name="Friedman R."/>
            <person name="Frazier M."/>
            <person name="Venter J.C."/>
        </authorList>
    </citation>
    <scope>NUCLEOTIDE SEQUENCE [LARGE SCALE GENOMIC DNA]</scope>
    <source>
        <strain evidence="1 2">SIR-1</strain>
    </source>
</reference>
<keyword evidence="2" id="KW-1185">Reference proteome</keyword>
<name>A6G538_9BACT</name>
<comment type="caution">
    <text evidence="1">The sequence shown here is derived from an EMBL/GenBank/DDBJ whole genome shotgun (WGS) entry which is preliminary data.</text>
</comment>
<evidence type="ECO:0000313" key="2">
    <source>
        <dbReference type="Proteomes" id="UP000005801"/>
    </source>
</evidence>
<dbReference type="Proteomes" id="UP000005801">
    <property type="component" value="Unassembled WGS sequence"/>
</dbReference>
<gene>
    <name evidence="1" type="ORF">PPSIR1_06898</name>
</gene>
<organism evidence="1 2">
    <name type="scientific">Plesiocystis pacifica SIR-1</name>
    <dbReference type="NCBI Taxonomy" id="391625"/>
    <lineage>
        <taxon>Bacteria</taxon>
        <taxon>Pseudomonadati</taxon>
        <taxon>Myxococcota</taxon>
        <taxon>Polyangia</taxon>
        <taxon>Nannocystales</taxon>
        <taxon>Nannocystaceae</taxon>
        <taxon>Plesiocystis</taxon>
    </lineage>
</organism>
<evidence type="ECO:0000313" key="1">
    <source>
        <dbReference type="EMBL" id="EDM78950.1"/>
    </source>
</evidence>
<accession>A6G538</accession>
<dbReference type="OrthoDB" id="5485111at2"/>
<protein>
    <submittedName>
        <fullName evidence="1">Uncharacterized protein</fullName>
    </submittedName>
</protein>
<proteinExistence type="predicted"/>
<sequence length="634" mass="70389">MLVEVSDPAELLAYFDPLRQIPDFELIWSQLVGPIGADPLSPGDWAKLGIDIDGPVGGGLLEAPEFAAFAYVTTKDAQLFEESVMRVLRDTGGQSPAVSDVGLGRVMRLESGLSLVLRENVAMFVVADHPEQLRRDYTAMAATLDPRESLGRTELFGWSRDQLGKEDDGMIFVNVPEVLAAIEADQSGDDYSVRYLEDEIDAARRRGADAEEIRMLEERLAEERKWQAERQRERAGERALVRELFGPMEVALISGDLQSGGIQAQARVRMSPESLLRRVFTPMANESPLLRGLDQELLMLQEGQVDVTAALELFDMVLRTEGENLQKLNAEAKSEIGVDFLADIFPALRGDAGLAVTLDGAPNSAKLGEIPKQLGGGVYVGLRDPAAITAALDGLARNKAMGGALKAKRGRWQLSVPDWRRVELAIVGDHLLMTTDPGLISRTTNAQAGAQAETLASADHPARGSQPTPAFRSYWSWKLISLVETNEPWEQKPEDFLYGIDDHHTLSPDEAAKVPHSRKFKARKKEFLRALDELNRVNRKQASQRFVNQYELAELMGDFGVQLGVVSDGLRADMRWRYPNAAPPFATAAQAYMNGRIVDYDEYDRAQTAVWDLRQQLVELRQEELDAHMRKTQK</sequence>
<dbReference type="EMBL" id="ABCS01000024">
    <property type="protein sequence ID" value="EDM78950.1"/>
    <property type="molecule type" value="Genomic_DNA"/>
</dbReference>
<dbReference type="AlphaFoldDB" id="A6G538"/>
<dbReference type="RefSeq" id="WP_006971837.1">
    <property type="nucleotide sequence ID" value="NZ_ABCS01000024.1"/>
</dbReference>